<dbReference type="Proteomes" id="UP000016412">
    <property type="component" value="Unassembled WGS sequence"/>
</dbReference>
<dbReference type="SMART" id="SM00861">
    <property type="entry name" value="Transket_pyr"/>
    <property type="match status" value="1"/>
</dbReference>
<dbReference type="FunFam" id="3.40.50.970:FF:000129">
    <property type="entry name" value="Transketolase"/>
    <property type="match status" value="1"/>
</dbReference>
<dbReference type="EMBL" id="AUZJ01000058">
    <property type="protein sequence ID" value="ERF59753.1"/>
    <property type="molecule type" value="Genomic_DNA"/>
</dbReference>
<gene>
    <name evidence="6" type="ORF">HMPREF0860_1685</name>
    <name evidence="5" type="ORF">HMPREF1325_0919</name>
</gene>
<comment type="similarity">
    <text evidence="2">Belongs to the transketolase family.</text>
</comment>
<dbReference type="InterPro" id="IPR005475">
    <property type="entry name" value="Transketolase-like_Pyr-bd"/>
</dbReference>
<dbReference type="Gene3D" id="3.40.50.920">
    <property type="match status" value="1"/>
</dbReference>
<dbReference type="eggNOG" id="COG3958">
    <property type="taxonomic scope" value="Bacteria"/>
</dbReference>
<proteinExistence type="inferred from homology"/>
<dbReference type="RefSeq" id="WP_021331231.1">
    <property type="nucleotide sequence ID" value="NZ_AUZJ01000058.1"/>
</dbReference>
<keyword evidence="8" id="KW-1185">Reference proteome</keyword>
<evidence type="ECO:0000256" key="1">
    <source>
        <dbReference type="ARBA" id="ARBA00001964"/>
    </source>
</evidence>
<organism evidence="5 7">
    <name type="scientific">Treponema socranskii subsp. socranskii VPI DR56BR1116 = ATCC 35536</name>
    <dbReference type="NCBI Taxonomy" id="1125725"/>
    <lineage>
        <taxon>Bacteria</taxon>
        <taxon>Pseudomonadati</taxon>
        <taxon>Spirochaetota</taxon>
        <taxon>Spirochaetia</taxon>
        <taxon>Spirochaetales</taxon>
        <taxon>Treponemataceae</taxon>
        <taxon>Treponema</taxon>
    </lineage>
</organism>
<protein>
    <submittedName>
        <fullName evidence="5">Transketolase, pyridine binding domain protein</fullName>
    </submittedName>
</protein>
<comment type="cofactor">
    <cofactor evidence="1">
        <name>thiamine diphosphate</name>
        <dbReference type="ChEBI" id="CHEBI:58937"/>
    </cofactor>
</comment>
<dbReference type="SUPFAM" id="SSF52518">
    <property type="entry name" value="Thiamin diphosphate-binding fold (THDP-binding)"/>
    <property type="match status" value="1"/>
</dbReference>
<dbReference type="CDD" id="cd07033">
    <property type="entry name" value="TPP_PYR_DXS_TK_like"/>
    <property type="match status" value="1"/>
</dbReference>
<dbReference type="Pfam" id="PF02779">
    <property type="entry name" value="Transket_pyr"/>
    <property type="match status" value="1"/>
</dbReference>
<evidence type="ECO:0000313" key="8">
    <source>
        <dbReference type="Proteomes" id="UP000016646"/>
    </source>
</evidence>
<comment type="caution">
    <text evidence="5">The sequence shown here is derived from an EMBL/GenBank/DDBJ whole genome shotgun (WGS) entry which is preliminary data.</text>
</comment>
<evidence type="ECO:0000313" key="6">
    <source>
        <dbReference type="EMBL" id="ERK04402.1"/>
    </source>
</evidence>
<evidence type="ECO:0000256" key="2">
    <source>
        <dbReference type="ARBA" id="ARBA00007131"/>
    </source>
</evidence>
<evidence type="ECO:0000313" key="7">
    <source>
        <dbReference type="Proteomes" id="UP000016412"/>
    </source>
</evidence>
<sequence length="310" mass="32663">MSEKKATRQGYGDGLVELGKKYSDVIVLDADLGHATGSLAFQKEFPDRYIETGIAEQNLIGMAVGLSKVGYVPFASSFAMFTAGRAFEIIRNAAAYSKANVKIAGSHSGITPAGDGGTHQCIEDIAALRAVPNMTVLSPCDYNQAKRIVEAAYHFKGPVYIRTSREPMPIVTSCDTPFEIGKAQSLRSGKDLCIVATGIMTPLALEAAEQLASDGIEASVLNIHTIKPLDTDAIVSETLGCGGRILVCEEANRFGGIGEAAAYALLGKGGVKMAHVAVDDRFGQSGQTAELLAEYGITADNIVSKARSLL</sequence>
<accession>U1FJ28</accession>
<dbReference type="OrthoDB" id="9803371at2"/>
<reference evidence="7 8" key="1">
    <citation type="submission" date="2013-08" db="EMBL/GenBank/DDBJ databases">
        <authorList>
            <person name="Durkin A.S."/>
            <person name="Haft D.R."/>
            <person name="McCorrison J."/>
            <person name="Torralba M."/>
            <person name="Gillis M."/>
            <person name="Haft D.H."/>
            <person name="Methe B."/>
            <person name="Sutton G."/>
            <person name="Nelson K.E."/>
        </authorList>
    </citation>
    <scope>NUCLEOTIDE SEQUENCE [LARGE SCALE GENOMIC DNA]</scope>
    <source>
        <strain evidence="6 8">ATCC 35536</strain>
        <strain evidence="5 7">VPI DR56BR1116</strain>
    </source>
</reference>
<evidence type="ECO:0000313" key="5">
    <source>
        <dbReference type="EMBL" id="ERF59753.1"/>
    </source>
</evidence>
<dbReference type="InterPro" id="IPR051157">
    <property type="entry name" value="PDH/Transketolase"/>
</dbReference>
<dbReference type="EMBL" id="AVQI01000022">
    <property type="protein sequence ID" value="ERK04402.1"/>
    <property type="molecule type" value="Genomic_DNA"/>
</dbReference>
<dbReference type="InterPro" id="IPR029061">
    <property type="entry name" value="THDP-binding"/>
</dbReference>
<dbReference type="PANTHER" id="PTHR43825:SF1">
    <property type="entry name" value="TRANSKETOLASE-LIKE PYRIMIDINE-BINDING DOMAIN-CONTAINING PROTEIN"/>
    <property type="match status" value="1"/>
</dbReference>
<dbReference type="InterPro" id="IPR009014">
    <property type="entry name" value="Transketo_C/PFOR_II"/>
</dbReference>
<dbReference type="AlphaFoldDB" id="U1FJ28"/>
<keyword evidence="3" id="KW-0786">Thiamine pyrophosphate</keyword>
<dbReference type="PATRIC" id="fig|1125725.3.peg.2241"/>
<dbReference type="PANTHER" id="PTHR43825">
    <property type="entry name" value="PYRUVATE DEHYDROGENASE E1 COMPONENT"/>
    <property type="match status" value="1"/>
</dbReference>
<dbReference type="STRING" id="1125725.HMPREF1325_0919"/>
<feature type="domain" description="Transketolase-like pyrimidine-binding" evidence="4">
    <location>
        <begin position="5"/>
        <end position="170"/>
    </location>
</feature>
<dbReference type="Pfam" id="PF02780">
    <property type="entry name" value="Transketolase_C"/>
    <property type="match status" value="1"/>
</dbReference>
<dbReference type="InterPro" id="IPR033248">
    <property type="entry name" value="Transketolase_C"/>
</dbReference>
<dbReference type="SUPFAM" id="SSF52922">
    <property type="entry name" value="TK C-terminal domain-like"/>
    <property type="match status" value="1"/>
</dbReference>
<dbReference type="Proteomes" id="UP000016646">
    <property type="component" value="Unassembled WGS sequence"/>
</dbReference>
<dbReference type="Gene3D" id="3.40.50.970">
    <property type="match status" value="1"/>
</dbReference>
<name>U1FJ28_TRESO</name>
<evidence type="ECO:0000256" key="3">
    <source>
        <dbReference type="ARBA" id="ARBA00023052"/>
    </source>
</evidence>
<evidence type="ECO:0000259" key="4">
    <source>
        <dbReference type="SMART" id="SM00861"/>
    </source>
</evidence>